<accession>A0A6I2GDG6</accession>
<organism evidence="4 5">
    <name type="scientific">Fundicoccus ignavus</name>
    <dbReference type="NCBI Taxonomy" id="2664442"/>
    <lineage>
        <taxon>Bacteria</taxon>
        <taxon>Bacillati</taxon>
        <taxon>Bacillota</taxon>
        <taxon>Bacilli</taxon>
        <taxon>Lactobacillales</taxon>
        <taxon>Aerococcaceae</taxon>
        <taxon>Fundicoccus</taxon>
    </lineage>
</organism>
<dbReference type="AlphaFoldDB" id="A0A6I2GDG6"/>
<dbReference type="PANTHER" id="PTHR33515:SF1">
    <property type="entry name" value="RIBOSOME-BINDING FACTOR A, CHLOROPLASTIC-RELATED"/>
    <property type="match status" value="1"/>
</dbReference>
<dbReference type="InterPro" id="IPR020053">
    <property type="entry name" value="Ribosome-bd_factorA_CS"/>
</dbReference>
<evidence type="ECO:0000313" key="3">
    <source>
        <dbReference type="EMBL" id="MRI82649.1"/>
    </source>
</evidence>
<dbReference type="SUPFAM" id="SSF89919">
    <property type="entry name" value="Ribosome-binding factor A, RbfA"/>
    <property type="match status" value="1"/>
</dbReference>
<gene>
    <name evidence="2 4" type="primary">rbfA</name>
    <name evidence="4" type="ORF">GIY09_01920</name>
    <name evidence="3" type="ORF">GIY11_11570</name>
</gene>
<dbReference type="InterPro" id="IPR023799">
    <property type="entry name" value="RbfA_dom_sf"/>
</dbReference>
<dbReference type="Proteomes" id="UP000469870">
    <property type="component" value="Unassembled WGS sequence"/>
</dbReference>
<comment type="subcellular location">
    <subcellularLocation>
        <location evidence="2">Cytoplasm</location>
    </subcellularLocation>
</comment>
<comment type="subunit">
    <text evidence="2">Monomer. Binds 30S ribosomal subunits, but not 50S ribosomal subunits or 70S ribosomes.</text>
</comment>
<dbReference type="NCBIfam" id="TIGR00082">
    <property type="entry name" value="rbfA"/>
    <property type="match status" value="1"/>
</dbReference>
<comment type="similarity">
    <text evidence="2">Belongs to the RbfA family.</text>
</comment>
<comment type="function">
    <text evidence="2">One of several proteins that assist in the late maturation steps of the functional core of the 30S ribosomal subunit. Associates with free 30S ribosomal subunits (but not with 30S subunits that are part of 70S ribosomes or polysomes). Required for efficient processing of 16S rRNA. May interact with the 5'-terminal helix region of 16S rRNA.</text>
</comment>
<dbReference type="PANTHER" id="PTHR33515">
    <property type="entry name" value="RIBOSOME-BINDING FACTOR A, CHLOROPLASTIC-RELATED"/>
    <property type="match status" value="1"/>
</dbReference>
<evidence type="ECO:0000313" key="4">
    <source>
        <dbReference type="EMBL" id="MRI84654.1"/>
    </source>
</evidence>
<dbReference type="GO" id="GO:0005829">
    <property type="term" value="C:cytosol"/>
    <property type="evidence" value="ECO:0007669"/>
    <property type="project" value="TreeGrafter"/>
</dbReference>
<dbReference type="PROSITE" id="PS01319">
    <property type="entry name" value="RBFA"/>
    <property type="match status" value="1"/>
</dbReference>
<protein>
    <recommendedName>
        <fullName evidence="2">Ribosome-binding factor A</fullName>
    </recommendedName>
</protein>
<dbReference type="Proteomes" id="UP000430975">
    <property type="component" value="Unassembled WGS sequence"/>
</dbReference>
<dbReference type="HAMAP" id="MF_00003">
    <property type="entry name" value="RbfA"/>
    <property type="match status" value="1"/>
</dbReference>
<name>A0A6I2GDG6_9LACT</name>
<dbReference type="GO" id="GO:0043024">
    <property type="term" value="F:ribosomal small subunit binding"/>
    <property type="evidence" value="ECO:0007669"/>
    <property type="project" value="TreeGrafter"/>
</dbReference>
<reference evidence="5 6" key="1">
    <citation type="submission" date="2019-11" db="EMBL/GenBank/DDBJ databases">
        <title>Characterisation of Fundicoccus ignavus gen. nov. sp. nov., a novel genus of the family Aerococcaceae isolated from bulk tank milk.</title>
        <authorList>
            <person name="Siebert A."/>
            <person name="Huptas C."/>
            <person name="Wenning M."/>
            <person name="Scherer S."/>
            <person name="Doll E.V."/>
        </authorList>
    </citation>
    <scope>NUCLEOTIDE SEQUENCE [LARGE SCALE GENOMIC DNA]</scope>
    <source>
        <strain evidence="3 6">DSM 109653</strain>
        <strain evidence="4 5">WS4759</strain>
    </source>
</reference>
<evidence type="ECO:0000256" key="2">
    <source>
        <dbReference type="HAMAP-Rule" id="MF_00003"/>
    </source>
</evidence>
<dbReference type="RefSeq" id="WP_153862710.1">
    <property type="nucleotide sequence ID" value="NZ_WJQR01000015.1"/>
</dbReference>
<keyword evidence="2" id="KW-0963">Cytoplasm</keyword>
<sequence>MAKFRLGRIRQEIMREVNDILMREIKDPRIAGVTITDVEVTGDLQQATIFYSTLSDLAGERQKTEAGLNASKGKVRSELGKRLSIYKTPEIFFERDRSVDYGSHIDALLKKIKTDDVADDMDDAEEDSE</sequence>
<evidence type="ECO:0000313" key="6">
    <source>
        <dbReference type="Proteomes" id="UP000469870"/>
    </source>
</evidence>
<dbReference type="InterPro" id="IPR015946">
    <property type="entry name" value="KH_dom-like_a/b"/>
</dbReference>
<dbReference type="Pfam" id="PF02033">
    <property type="entry name" value="RBFA"/>
    <property type="match status" value="1"/>
</dbReference>
<dbReference type="Gene3D" id="3.30.300.20">
    <property type="match status" value="1"/>
</dbReference>
<keyword evidence="1 2" id="KW-0690">Ribosome biogenesis</keyword>
<keyword evidence="5" id="KW-1185">Reference proteome</keyword>
<evidence type="ECO:0000313" key="5">
    <source>
        <dbReference type="Proteomes" id="UP000430975"/>
    </source>
</evidence>
<comment type="caution">
    <text evidence="4">The sequence shown here is derived from an EMBL/GenBank/DDBJ whole genome shotgun (WGS) entry which is preliminary data.</text>
</comment>
<evidence type="ECO:0000256" key="1">
    <source>
        <dbReference type="ARBA" id="ARBA00022517"/>
    </source>
</evidence>
<proteinExistence type="inferred from homology"/>
<dbReference type="EMBL" id="WJQS01000002">
    <property type="protein sequence ID" value="MRI84654.1"/>
    <property type="molecule type" value="Genomic_DNA"/>
</dbReference>
<dbReference type="GO" id="GO:0030490">
    <property type="term" value="P:maturation of SSU-rRNA"/>
    <property type="evidence" value="ECO:0007669"/>
    <property type="project" value="UniProtKB-UniRule"/>
</dbReference>
<dbReference type="InterPro" id="IPR000238">
    <property type="entry name" value="RbfA"/>
</dbReference>
<dbReference type="EMBL" id="WJQR01000015">
    <property type="protein sequence ID" value="MRI82649.1"/>
    <property type="molecule type" value="Genomic_DNA"/>
</dbReference>